<gene>
    <name evidence="1" type="ORF">BDK51DRAFT_35377</name>
</gene>
<sequence length="132" mass="13440">MLAQEVGSNGTPLNACVPSYVPSLAAMDFPAAVAACKAQNWPAFVAATEGFAIDASTGNPDNTAYVYYALQGNPISGPYNGNARPGPYNGNARPLDPAKATVPDAANGNRNVVAGSAWMAAVGVYVSSFLLS</sequence>
<reference evidence="2" key="1">
    <citation type="journal article" date="2018" name="Nat. Microbiol.">
        <title>Leveraging single-cell genomics to expand the fungal tree of life.</title>
        <authorList>
            <person name="Ahrendt S.R."/>
            <person name="Quandt C.A."/>
            <person name="Ciobanu D."/>
            <person name="Clum A."/>
            <person name="Salamov A."/>
            <person name="Andreopoulos B."/>
            <person name="Cheng J.F."/>
            <person name="Woyke T."/>
            <person name="Pelin A."/>
            <person name="Henrissat B."/>
            <person name="Reynolds N.K."/>
            <person name="Benny G.L."/>
            <person name="Smith M.E."/>
            <person name="James T.Y."/>
            <person name="Grigoriev I.V."/>
        </authorList>
    </citation>
    <scope>NUCLEOTIDE SEQUENCE [LARGE SCALE GENOMIC DNA]</scope>
</reference>
<evidence type="ECO:0000313" key="1">
    <source>
        <dbReference type="EMBL" id="RKO86336.1"/>
    </source>
</evidence>
<dbReference type="AlphaFoldDB" id="A0A4P9W845"/>
<dbReference type="EMBL" id="KZ998285">
    <property type="protein sequence ID" value="RKO86336.1"/>
    <property type="molecule type" value="Genomic_DNA"/>
</dbReference>
<keyword evidence="2" id="KW-1185">Reference proteome</keyword>
<organism evidence="1 2">
    <name type="scientific">Blyttiomyces helicus</name>
    <dbReference type="NCBI Taxonomy" id="388810"/>
    <lineage>
        <taxon>Eukaryota</taxon>
        <taxon>Fungi</taxon>
        <taxon>Fungi incertae sedis</taxon>
        <taxon>Chytridiomycota</taxon>
        <taxon>Chytridiomycota incertae sedis</taxon>
        <taxon>Chytridiomycetes</taxon>
        <taxon>Chytridiomycetes incertae sedis</taxon>
        <taxon>Blyttiomyces</taxon>
    </lineage>
</organism>
<accession>A0A4P9W845</accession>
<name>A0A4P9W845_9FUNG</name>
<proteinExistence type="predicted"/>
<dbReference type="Proteomes" id="UP000269721">
    <property type="component" value="Unassembled WGS sequence"/>
</dbReference>
<evidence type="ECO:0000313" key="2">
    <source>
        <dbReference type="Proteomes" id="UP000269721"/>
    </source>
</evidence>
<protein>
    <submittedName>
        <fullName evidence="1">Uncharacterized protein</fullName>
    </submittedName>
</protein>